<reference evidence="1 2" key="2">
    <citation type="submission" date="2018-11" db="EMBL/GenBank/DDBJ databases">
        <authorList>
            <consortium name="Pathogen Informatics"/>
        </authorList>
    </citation>
    <scope>NUCLEOTIDE SEQUENCE [LARGE SCALE GENOMIC DNA]</scope>
</reference>
<evidence type="ECO:0000313" key="2">
    <source>
        <dbReference type="Proteomes" id="UP000267606"/>
    </source>
</evidence>
<dbReference type="WBParaSite" id="OFLC_0000776401-mRNA-1">
    <property type="protein sequence ID" value="OFLC_0000776401-mRNA-1"/>
    <property type="gene ID" value="OFLC_0000776401"/>
</dbReference>
<dbReference type="AlphaFoldDB" id="A0A183HJV3"/>
<dbReference type="EMBL" id="UZAJ01008317">
    <property type="protein sequence ID" value="VDO52434.1"/>
    <property type="molecule type" value="Genomic_DNA"/>
</dbReference>
<evidence type="ECO:0000313" key="3">
    <source>
        <dbReference type="WBParaSite" id="OFLC_0000776401-mRNA-1"/>
    </source>
</evidence>
<reference evidence="3" key="1">
    <citation type="submission" date="2016-06" db="UniProtKB">
        <authorList>
            <consortium name="WormBaseParasite"/>
        </authorList>
    </citation>
    <scope>IDENTIFICATION</scope>
</reference>
<accession>A0A183HJV3</accession>
<organism evidence="3">
    <name type="scientific">Onchocerca flexuosa</name>
    <dbReference type="NCBI Taxonomy" id="387005"/>
    <lineage>
        <taxon>Eukaryota</taxon>
        <taxon>Metazoa</taxon>
        <taxon>Ecdysozoa</taxon>
        <taxon>Nematoda</taxon>
        <taxon>Chromadorea</taxon>
        <taxon>Rhabditida</taxon>
        <taxon>Spirurina</taxon>
        <taxon>Spiruromorpha</taxon>
        <taxon>Filarioidea</taxon>
        <taxon>Onchocercidae</taxon>
        <taxon>Onchocerca</taxon>
    </lineage>
</organism>
<evidence type="ECO:0000313" key="1">
    <source>
        <dbReference type="EMBL" id="VDO52434.1"/>
    </source>
</evidence>
<proteinExistence type="predicted"/>
<dbReference type="Proteomes" id="UP000267606">
    <property type="component" value="Unassembled WGS sequence"/>
</dbReference>
<dbReference type="STRING" id="387005.A0A183HJV3"/>
<sequence>MINYICRVLKKNWKLFRWFTETSESEILEIGDEDWNPPVPESSFCNTEPATGINSTTMQRSLCPWQWKFVFCFFFF</sequence>
<name>A0A183HJV3_9BILA</name>
<gene>
    <name evidence="1" type="ORF">OFLC_LOCUS7765</name>
</gene>
<protein>
    <submittedName>
        <fullName evidence="1 3">Uncharacterized protein</fullName>
    </submittedName>
</protein>
<keyword evidence="2" id="KW-1185">Reference proteome</keyword>